<dbReference type="EMBL" id="CP019791">
    <property type="protein sequence ID" value="AQT67416.1"/>
    <property type="molecule type" value="Genomic_DNA"/>
</dbReference>
<dbReference type="RefSeq" id="WP_146659642.1">
    <property type="nucleotide sequence ID" value="NZ_CP019791.1"/>
</dbReference>
<feature type="modified residue" description="4-aspartylphosphate" evidence="1">
    <location>
        <position position="63"/>
    </location>
</feature>
<sequence>MLAAKTILFAEDNLGNFVLTKRHLRRWGIESSLIRFGSGQKLLDYVDNNIAQANCSGYIVILDIQLPGLNGVEVLKDIRRSKKSCELPVLMLSTTDRQTTIDKCMQIGADAYFVKPLSKPAFFRALDRLGMPEDNLDDSGISQAQHVSC</sequence>
<dbReference type="PANTHER" id="PTHR44520:SF1">
    <property type="entry name" value="TWO-COMPONENT SYSTEM REGULATORY PROTEIN"/>
    <property type="match status" value="1"/>
</dbReference>
<dbReference type="GO" id="GO:0000160">
    <property type="term" value="P:phosphorelay signal transduction system"/>
    <property type="evidence" value="ECO:0007669"/>
    <property type="project" value="InterPro"/>
</dbReference>
<dbReference type="KEGG" id="alus:STSP2_00560"/>
<dbReference type="PANTHER" id="PTHR44520">
    <property type="entry name" value="RESPONSE REGULATOR RCP1-RELATED"/>
    <property type="match status" value="1"/>
</dbReference>
<evidence type="ECO:0000313" key="3">
    <source>
        <dbReference type="EMBL" id="AQT67416.1"/>
    </source>
</evidence>
<reference evidence="4" key="1">
    <citation type="submission" date="2017-02" db="EMBL/GenBank/DDBJ databases">
        <title>Comparative genomics and description of representatives of a novel lineage of planctomycetes thriving in anoxic sediments.</title>
        <authorList>
            <person name="Spring S."/>
            <person name="Bunk B."/>
            <person name="Sproer C."/>
        </authorList>
    </citation>
    <scope>NUCLEOTIDE SEQUENCE [LARGE SCALE GENOMIC DNA]</scope>
    <source>
        <strain evidence="4">ST-NAGAB-D1</strain>
    </source>
</reference>
<dbReference type="STRING" id="1936003.STSP2_00560"/>
<accession>A0A1U9NIT1</accession>
<dbReference type="InterPro" id="IPR052893">
    <property type="entry name" value="TCS_response_regulator"/>
</dbReference>
<protein>
    <submittedName>
        <fullName evidence="3">Chemotaxis protein CheY</fullName>
    </submittedName>
</protein>
<dbReference type="Proteomes" id="UP000189674">
    <property type="component" value="Chromosome"/>
</dbReference>
<dbReference type="Pfam" id="PF00072">
    <property type="entry name" value="Response_reg"/>
    <property type="match status" value="1"/>
</dbReference>
<proteinExistence type="predicted"/>
<dbReference type="SUPFAM" id="SSF52172">
    <property type="entry name" value="CheY-like"/>
    <property type="match status" value="1"/>
</dbReference>
<dbReference type="SMART" id="SM00448">
    <property type="entry name" value="REC"/>
    <property type="match status" value="1"/>
</dbReference>
<dbReference type="Gene3D" id="3.40.50.2300">
    <property type="match status" value="1"/>
</dbReference>
<keyword evidence="1" id="KW-0597">Phosphoprotein</keyword>
<dbReference type="PROSITE" id="PS50110">
    <property type="entry name" value="RESPONSE_REGULATORY"/>
    <property type="match status" value="1"/>
</dbReference>
<evidence type="ECO:0000259" key="2">
    <source>
        <dbReference type="PROSITE" id="PS50110"/>
    </source>
</evidence>
<dbReference type="InterPro" id="IPR001789">
    <property type="entry name" value="Sig_transdc_resp-reg_receiver"/>
</dbReference>
<dbReference type="InterPro" id="IPR011006">
    <property type="entry name" value="CheY-like_superfamily"/>
</dbReference>
<dbReference type="AlphaFoldDB" id="A0A1U9NIT1"/>
<organism evidence="3 4">
    <name type="scientific">Anaerohalosphaera lusitana</name>
    <dbReference type="NCBI Taxonomy" id="1936003"/>
    <lineage>
        <taxon>Bacteria</taxon>
        <taxon>Pseudomonadati</taxon>
        <taxon>Planctomycetota</taxon>
        <taxon>Phycisphaerae</taxon>
        <taxon>Sedimentisphaerales</taxon>
        <taxon>Anaerohalosphaeraceae</taxon>
        <taxon>Anaerohalosphaera</taxon>
    </lineage>
</organism>
<name>A0A1U9NIT1_9BACT</name>
<feature type="domain" description="Response regulatory" evidence="2">
    <location>
        <begin position="6"/>
        <end position="130"/>
    </location>
</feature>
<keyword evidence="4" id="KW-1185">Reference proteome</keyword>
<evidence type="ECO:0000313" key="4">
    <source>
        <dbReference type="Proteomes" id="UP000189674"/>
    </source>
</evidence>
<evidence type="ECO:0000256" key="1">
    <source>
        <dbReference type="PROSITE-ProRule" id="PRU00169"/>
    </source>
</evidence>
<gene>
    <name evidence="3" type="primary">cheY_2</name>
    <name evidence="3" type="ORF">STSP2_00560</name>
</gene>
<dbReference type="OrthoDB" id="195863at2"/>